<reference evidence="1" key="1">
    <citation type="journal article" date="2008" name="BMC Genomics">
        <title>A conifer genomics resource of 200,000 spruce (Picea spp.) ESTs and 6,464 high-quality, sequence-finished full-length cDNAs for Sitka spruce (Picea sitchensis).</title>
        <authorList>
            <person name="Ralph S.G."/>
            <person name="Chun H.J."/>
            <person name="Kolosova N."/>
            <person name="Cooper D."/>
            <person name="Oddy C."/>
            <person name="Ritland C.E."/>
            <person name="Kirkpatrick R."/>
            <person name="Moore R."/>
            <person name="Barber S."/>
            <person name="Holt R.A."/>
            <person name="Jones S.J."/>
            <person name="Marra M.A."/>
            <person name="Douglas C.J."/>
            <person name="Ritland K."/>
            <person name="Bohlmann J."/>
        </authorList>
    </citation>
    <scope>NUCLEOTIDE SEQUENCE</scope>
    <source>
        <tissue evidence="1">Green portion of the leader tissue</tissue>
    </source>
</reference>
<accession>A9NLX5</accession>
<dbReference type="EMBL" id="EF082266">
    <property type="protein sequence ID" value="ABK21636.1"/>
    <property type="molecule type" value="mRNA"/>
</dbReference>
<protein>
    <submittedName>
        <fullName evidence="1">Uncharacterized protein</fullName>
    </submittedName>
</protein>
<dbReference type="AlphaFoldDB" id="A9NLX5"/>
<name>A9NLX5_PICSI</name>
<proteinExistence type="evidence at transcript level"/>
<evidence type="ECO:0000313" key="1">
    <source>
        <dbReference type="EMBL" id="ABK21636.1"/>
    </source>
</evidence>
<sequence length="38" mass="4162">MPSSPKESLSLTLRTFTALSPTKSSLGRPLKEIERKSS</sequence>
<organism evidence="1">
    <name type="scientific">Picea sitchensis</name>
    <name type="common">Sitka spruce</name>
    <name type="synonym">Pinus sitchensis</name>
    <dbReference type="NCBI Taxonomy" id="3332"/>
    <lineage>
        <taxon>Eukaryota</taxon>
        <taxon>Viridiplantae</taxon>
        <taxon>Streptophyta</taxon>
        <taxon>Embryophyta</taxon>
        <taxon>Tracheophyta</taxon>
        <taxon>Spermatophyta</taxon>
        <taxon>Pinopsida</taxon>
        <taxon>Pinidae</taxon>
        <taxon>Conifers I</taxon>
        <taxon>Pinales</taxon>
        <taxon>Pinaceae</taxon>
        <taxon>Picea</taxon>
    </lineage>
</organism>